<protein>
    <recommendedName>
        <fullName evidence="4">Chromo domain-containing protein</fullName>
    </recommendedName>
</protein>
<dbReference type="EMBL" id="MCFL01000010">
    <property type="protein sequence ID" value="ORZ38097.1"/>
    <property type="molecule type" value="Genomic_DNA"/>
</dbReference>
<dbReference type="AlphaFoldDB" id="A0A1Y2HU16"/>
<organism evidence="5 6">
    <name type="scientific">Catenaria anguillulae PL171</name>
    <dbReference type="NCBI Taxonomy" id="765915"/>
    <lineage>
        <taxon>Eukaryota</taxon>
        <taxon>Fungi</taxon>
        <taxon>Fungi incertae sedis</taxon>
        <taxon>Blastocladiomycota</taxon>
        <taxon>Blastocladiomycetes</taxon>
        <taxon>Blastocladiales</taxon>
        <taxon>Catenariaceae</taxon>
        <taxon>Catenaria</taxon>
    </lineage>
</organism>
<dbReference type="Proteomes" id="UP000193411">
    <property type="component" value="Unassembled WGS sequence"/>
</dbReference>
<dbReference type="InterPro" id="IPR051219">
    <property type="entry name" value="Heterochromatin_chromo-domain"/>
</dbReference>
<feature type="compositionally biased region" description="Low complexity" evidence="3">
    <location>
        <begin position="110"/>
        <end position="134"/>
    </location>
</feature>
<gene>
    <name evidence="5" type="ORF">BCR44DRAFT_1429560</name>
</gene>
<dbReference type="GO" id="GO:0005634">
    <property type="term" value="C:nucleus"/>
    <property type="evidence" value="ECO:0007669"/>
    <property type="project" value="UniProtKB-SubCell"/>
</dbReference>
<dbReference type="InterPro" id="IPR016197">
    <property type="entry name" value="Chromo-like_dom_sf"/>
</dbReference>
<keyword evidence="6" id="KW-1185">Reference proteome</keyword>
<dbReference type="PANTHER" id="PTHR22812">
    <property type="entry name" value="CHROMOBOX PROTEIN"/>
    <property type="match status" value="1"/>
</dbReference>
<dbReference type="STRING" id="765915.A0A1Y2HU16"/>
<name>A0A1Y2HU16_9FUNG</name>
<feature type="domain" description="Chromo" evidence="4">
    <location>
        <begin position="48"/>
        <end position="108"/>
    </location>
</feature>
<dbReference type="InterPro" id="IPR000953">
    <property type="entry name" value="Chromo/chromo_shadow_dom"/>
</dbReference>
<evidence type="ECO:0000313" key="5">
    <source>
        <dbReference type="EMBL" id="ORZ38097.1"/>
    </source>
</evidence>
<dbReference type="PROSITE" id="PS00598">
    <property type="entry name" value="CHROMO_1"/>
    <property type="match status" value="1"/>
</dbReference>
<sequence length="255" mass="27243">MGTNRSSTSSSGTASRRASTTGASSASASTASIPEPEPEDDDESEDEYEVEAIVAHKKHKTTGKLKFCLKWKGFPDSDNTWEDEEHLNCKELVSNYLRDKGLDSRGNEIKASATSTATSTPATRKRSSSAASAPNSDDLAPPATKRSKTAASSKTSASTTHSASSPASTPPTSAVAMPSSTDGIDNLIQLDPNAKSWDDLIVVDTIGAPVNGADLPYYVYGTTHSGQKTCETLKDMREKAPQRLLDFLLRHLKFR</sequence>
<dbReference type="OrthoDB" id="433924at2759"/>
<reference evidence="5 6" key="1">
    <citation type="submission" date="2016-07" db="EMBL/GenBank/DDBJ databases">
        <title>Pervasive Adenine N6-methylation of Active Genes in Fungi.</title>
        <authorList>
            <consortium name="DOE Joint Genome Institute"/>
            <person name="Mondo S.J."/>
            <person name="Dannebaum R.O."/>
            <person name="Kuo R.C."/>
            <person name="Labutti K."/>
            <person name="Haridas S."/>
            <person name="Kuo A."/>
            <person name="Salamov A."/>
            <person name="Ahrendt S.R."/>
            <person name="Lipzen A."/>
            <person name="Sullivan W."/>
            <person name="Andreopoulos W.B."/>
            <person name="Clum A."/>
            <person name="Lindquist E."/>
            <person name="Daum C."/>
            <person name="Ramamoorthy G.K."/>
            <person name="Gryganskyi A."/>
            <person name="Culley D."/>
            <person name="Magnuson J.K."/>
            <person name="James T.Y."/>
            <person name="O'Malley M.A."/>
            <person name="Stajich J.E."/>
            <person name="Spatafora J.W."/>
            <person name="Visel A."/>
            <person name="Grigoriev I.V."/>
        </authorList>
    </citation>
    <scope>NUCLEOTIDE SEQUENCE [LARGE SCALE GENOMIC DNA]</scope>
    <source>
        <strain evidence="5 6">PL171</strain>
    </source>
</reference>
<comment type="subcellular location">
    <subcellularLocation>
        <location evidence="1">Nucleus</location>
    </subcellularLocation>
</comment>
<dbReference type="Pfam" id="PF00385">
    <property type="entry name" value="Chromo"/>
    <property type="match status" value="1"/>
</dbReference>
<dbReference type="InterPro" id="IPR023780">
    <property type="entry name" value="Chromo_domain"/>
</dbReference>
<dbReference type="PRINTS" id="PR00504">
    <property type="entry name" value="CHROMODOMAIN"/>
</dbReference>
<dbReference type="CDD" id="cd00024">
    <property type="entry name" value="CD_CSD"/>
    <property type="match status" value="1"/>
</dbReference>
<dbReference type="InterPro" id="IPR017984">
    <property type="entry name" value="Chromo_dom_subgr"/>
</dbReference>
<evidence type="ECO:0000259" key="4">
    <source>
        <dbReference type="PROSITE" id="PS50013"/>
    </source>
</evidence>
<evidence type="ECO:0000256" key="2">
    <source>
        <dbReference type="ARBA" id="ARBA00023242"/>
    </source>
</evidence>
<keyword evidence="2" id="KW-0539">Nucleus</keyword>
<evidence type="ECO:0000256" key="1">
    <source>
        <dbReference type="ARBA" id="ARBA00004123"/>
    </source>
</evidence>
<accession>A0A1Y2HU16</accession>
<dbReference type="Gene3D" id="2.40.50.40">
    <property type="match status" value="2"/>
</dbReference>
<dbReference type="InterPro" id="IPR023779">
    <property type="entry name" value="Chromodomain_CS"/>
</dbReference>
<dbReference type="SUPFAM" id="SSF54160">
    <property type="entry name" value="Chromo domain-like"/>
    <property type="match status" value="1"/>
</dbReference>
<feature type="region of interest" description="Disordered" evidence="3">
    <location>
        <begin position="1"/>
        <end position="49"/>
    </location>
</feature>
<evidence type="ECO:0000256" key="3">
    <source>
        <dbReference type="SAM" id="MobiDB-lite"/>
    </source>
</evidence>
<dbReference type="SMART" id="SM00298">
    <property type="entry name" value="CHROMO"/>
    <property type="match status" value="1"/>
</dbReference>
<evidence type="ECO:0000313" key="6">
    <source>
        <dbReference type="Proteomes" id="UP000193411"/>
    </source>
</evidence>
<proteinExistence type="predicted"/>
<feature type="region of interest" description="Disordered" evidence="3">
    <location>
        <begin position="108"/>
        <end position="186"/>
    </location>
</feature>
<feature type="compositionally biased region" description="Low complexity" evidence="3">
    <location>
        <begin position="149"/>
        <end position="181"/>
    </location>
</feature>
<dbReference type="PROSITE" id="PS50013">
    <property type="entry name" value="CHROMO_2"/>
    <property type="match status" value="1"/>
</dbReference>
<comment type="caution">
    <text evidence="5">The sequence shown here is derived from an EMBL/GenBank/DDBJ whole genome shotgun (WGS) entry which is preliminary data.</text>
</comment>
<feature type="compositionally biased region" description="Low complexity" evidence="3">
    <location>
        <begin position="1"/>
        <end position="34"/>
    </location>
</feature>
<feature type="compositionally biased region" description="Acidic residues" evidence="3">
    <location>
        <begin position="36"/>
        <end position="49"/>
    </location>
</feature>